<proteinExistence type="predicted"/>
<dbReference type="AlphaFoldDB" id="A0ABD3X9F8"/>
<comment type="caution">
    <text evidence="1">The sequence shown here is derived from an EMBL/GenBank/DDBJ whole genome shotgun (WGS) entry which is preliminary data.</text>
</comment>
<dbReference type="Proteomes" id="UP001634394">
    <property type="component" value="Unassembled WGS sequence"/>
</dbReference>
<evidence type="ECO:0000313" key="1">
    <source>
        <dbReference type="EMBL" id="KAL3882884.1"/>
    </source>
</evidence>
<gene>
    <name evidence="1" type="ORF">ACJMK2_029186</name>
</gene>
<evidence type="ECO:0000313" key="2">
    <source>
        <dbReference type="Proteomes" id="UP001634394"/>
    </source>
</evidence>
<accession>A0ABD3X9F8</accession>
<sequence>MSSIDRVMSEAEQLFGLERSQIFFDLLAAELCQFGSPGAISEFVPNMVESTVKQSVISFFEQSWHTMYRQIALLLGSQYCKGLQQMPVQNFISVMKSVIKSSLKTKTKGKEKLSLEGNICTMVDLKEFERSLGEEIPEDVLKRLRLGDEMVVHRFVDTRLERHQPSDIKENRPIHYIYFPSDCRLFIYIPTEHGSYCDCLHMQRVSRIHNKSR</sequence>
<keyword evidence="2" id="KW-1185">Reference proteome</keyword>
<protein>
    <submittedName>
        <fullName evidence="1">Uncharacterized protein</fullName>
    </submittedName>
</protein>
<name>A0ABD3X9F8_SINWO</name>
<dbReference type="EMBL" id="JBJQND010000003">
    <property type="protein sequence ID" value="KAL3882884.1"/>
    <property type="molecule type" value="Genomic_DNA"/>
</dbReference>
<reference evidence="1 2" key="1">
    <citation type="submission" date="2024-11" db="EMBL/GenBank/DDBJ databases">
        <title>Chromosome-level genome assembly of the freshwater bivalve Anodonta woodiana.</title>
        <authorList>
            <person name="Chen X."/>
        </authorList>
    </citation>
    <scope>NUCLEOTIDE SEQUENCE [LARGE SCALE GENOMIC DNA]</scope>
    <source>
        <strain evidence="1">MN2024</strain>
        <tissue evidence="1">Gills</tissue>
    </source>
</reference>
<organism evidence="1 2">
    <name type="scientific">Sinanodonta woodiana</name>
    <name type="common">Chinese pond mussel</name>
    <name type="synonym">Anodonta woodiana</name>
    <dbReference type="NCBI Taxonomy" id="1069815"/>
    <lineage>
        <taxon>Eukaryota</taxon>
        <taxon>Metazoa</taxon>
        <taxon>Spiralia</taxon>
        <taxon>Lophotrochozoa</taxon>
        <taxon>Mollusca</taxon>
        <taxon>Bivalvia</taxon>
        <taxon>Autobranchia</taxon>
        <taxon>Heteroconchia</taxon>
        <taxon>Palaeoheterodonta</taxon>
        <taxon>Unionida</taxon>
        <taxon>Unionoidea</taxon>
        <taxon>Unionidae</taxon>
        <taxon>Unioninae</taxon>
        <taxon>Sinanodonta</taxon>
    </lineage>
</organism>